<name>A0A0E9VA50_ANGAN</name>
<evidence type="ECO:0000313" key="1">
    <source>
        <dbReference type="EMBL" id="JAH74320.1"/>
    </source>
</evidence>
<accession>A0A0E9VA50</accession>
<protein>
    <submittedName>
        <fullName evidence="1">Uncharacterized protein</fullName>
    </submittedName>
</protein>
<dbReference type="EMBL" id="GBXM01106029">
    <property type="protein sequence ID" value="JAH02548.1"/>
    <property type="molecule type" value="Transcribed_RNA"/>
</dbReference>
<dbReference type="EMBL" id="GBXM01034257">
    <property type="protein sequence ID" value="JAH74320.1"/>
    <property type="molecule type" value="Transcribed_RNA"/>
</dbReference>
<sequence>MPANGPQLNSLRFRDFLTQQIWHFPQAHSY</sequence>
<organism evidence="1">
    <name type="scientific">Anguilla anguilla</name>
    <name type="common">European freshwater eel</name>
    <name type="synonym">Muraena anguilla</name>
    <dbReference type="NCBI Taxonomy" id="7936"/>
    <lineage>
        <taxon>Eukaryota</taxon>
        <taxon>Metazoa</taxon>
        <taxon>Chordata</taxon>
        <taxon>Craniata</taxon>
        <taxon>Vertebrata</taxon>
        <taxon>Euteleostomi</taxon>
        <taxon>Actinopterygii</taxon>
        <taxon>Neopterygii</taxon>
        <taxon>Teleostei</taxon>
        <taxon>Anguilliformes</taxon>
        <taxon>Anguillidae</taxon>
        <taxon>Anguilla</taxon>
    </lineage>
</organism>
<dbReference type="AlphaFoldDB" id="A0A0E9VA50"/>
<reference evidence="1" key="2">
    <citation type="journal article" date="2015" name="Fish Shellfish Immunol.">
        <title>Early steps in the European eel (Anguilla anguilla)-Vibrio vulnificus interaction in the gills: Role of the RtxA13 toxin.</title>
        <authorList>
            <person name="Callol A."/>
            <person name="Pajuelo D."/>
            <person name="Ebbesson L."/>
            <person name="Teles M."/>
            <person name="MacKenzie S."/>
            <person name="Amaro C."/>
        </authorList>
    </citation>
    <scope>NUCLEOTIDE SEQUENCE</scope>
</reference>
<reference evidence="1" key="1">
    <citation type="submission" date="2014-11" db="EMBL/GenBank/DDBJ databases">
        <authorList>
            <person name="Amaro Gonzalez C."/>
        </authorList>
    </citation>
    <scope>NUCLEOTIDE SEQUENCE</scope>
</reference>
<proteinExistence type="predicted"/>